<accession>A0AAV7R6P5</accession>
<dbReference type="AlphaFoldDB" id="A0AAV7R6P5"/>
<dbReference type="Proteomes" id="UP001066276">
    <property type="component" value="Chromosome 5"/>
</dbReference>
<organism evidence="1 2">
    <name type="scientific">Pleurodeles waltl</name>
    <name type="common">Iberian ribbed newt</name>
    <dbReference type="NCBI Taxonomy" id="8319"/>
    <lineage>
        <taxon>Eukaryota</taxon>
        <taxon>Metazoa</taxon>
        <taxon>Chordata</taxon>
        <taxon>Craniata</taxon>
        <taxon>Vertebrata</taxon>
        <taxon>Euteleostomi</taxon>
        <taxon>Amphibia</taxon>
        <taxon>Batrachia</taxon>
        <taxon>Caudata</taxon>
        <taxon>Salamandroidea</taxon>
        <taxon>Salamandridae</taxon>
        <taxon>Pleurodelinae</taxon>
        <taxon>Pleurodeles</taxon>
    </lineage>
</organism>
<evidence type="ECO:0000313" key="1">
    <source>
        <dbReference type="EMBL" id="KAJ1148437.1"/>
    </source>
</evidence>
<sequence length="90" mass="10173">MKREAGAEFREAGAMLAQRCLEEKHFLKVGRGLNTWTTPTWAVFAATTQDLGRSRSATSVAEQWYECWGAEVVGLIIYYKLQQCTKELAL</sequence>
<name>A0AAV7R6P5_PLEWA</name>
<proteinExistence type="predicted"/>
<comment type="caution">
    <text evidence="1">The sequence shown here is derived from an EMBL/GenBank/DDBJ whole genome shotgun (WGS) entry which is preliminary data.</text>
</comment>
<keyword evidence="2" id="KW-1185">Reference proteome</keyword>
<dbReference type="EMBL" id="JANPWB010000009">
    <property type="protein sequence ID" value="KAJ1148437.1"/>
    <property type="molecule type" value="Genomic_DNA"/>
</dbReference>
<protein>
    <submittedName>
        <fullName evidence="1">Uncharacterized protein</fullName>
    </submittedName>
</protein>
<reference evidence="1" key="1">
    <citation type="journal article" date="2022" name="bioRxiv">
        <title>Sequencing and chromosome-scale assembly of the giantPleurodeles waltlgenome.</title>
        <authorList>
            <person name="Brown T."/>
            <person name="Elewa A."/>
            <person name="Iarovenko S."/>
            <person name="Subramanian E."/>
            <person name="Araus A.J."/>
            <person name="Petzold A."/>
            <person name="Susuki M."/>
            <person name="Suzuki K.-i.T."/>
            <person name="Hayashi T."/>
            <person name="Toyoda A."/>
            <person name="Oliveira C."/>
            <person name="Osipova E."/>
            <person name="Leigh N.D."/>
            <person name="Simon A."/>
            <person name="Yun M.H."/>
        </authorList>
    </citation>
    <scope>NUCLEOTIDE SEQUENCE</scope>
    <source>
        <strain evidence="1">20211129_DDA</strain>
        <tissue evidence="1">Liver</tissue>
    </source>
</reference>
<gene>
    <name evidence="1" type="ORF">NDU88_001273</name>
</gene>
<evidence type="ECO:0000313" key="2">
    <source>
        <dbReference type="Proteomes" id="UP001066276"/>
    </source>
</evidence>